<dbReference type="InterPro" id="IPR029044">
    <property type="entry name" value="Nucleotide-diphossugar_trans"/>
</dbReference>
<evidence type="ECO:0000259" key="4">
    <source>
        <dbReference type="Pfam" id="PF24894"/>
    </source>
</evidence>
<evidence type="ECO:0000256" key="1">
    <source>
        <dbReference type="ARBA" id="ARBA00010443"/>
    </source>
</evidence>
<dbReference type="PANTHER" id="PTHR43523">
    <property type="entry name" value="GLUCOSE-1-PHOSPHATE ADENYLYLTRANSFERASE-RELATED"/>
    <property type="match status" value="1"/>
</dbReference>
<dbReference type="Gene3D" id="2.160.10.10">
    <property type="entry name" value="Hexapeptide repeat proteins"/>
    <property type="match status" value="1"/>
</dbReference>
<dbReference type="NCBIfam" id="TIGR02092">
    <property type="entry name" value="glgD"/>
    <property type="match status" value="1"/>
</dbReference>
<keyword evidence="5" id="KW-0548">Nucleotidyltransferase</keyword>
<name>A0A1G9Q753_9FIRM</name>
<dbReference type="SUPFAM" id="SSF51161">
    <property type="entry name" value="Trimeric LpxA-like enzymes"/>
    <property type="match status" value="1"/>
</dbReference>
<keyword evidence="2" id="KW-0320">Glycogen biosynthesis</keyword>
<dbReference type="GO" id="GO:0008878">
    <property type="term" value="F:glucose-1-phosphate adenylyltransferase activity"/>
    <property type="evidence" value="ECO:0007669"/>
    <property type="project" value="InterPro"/>
</dbReference>
<sequence>MRFPRLNGYAERGHKLMDAIGLINLYAVQEPLLDLTQNRPLAAVPFAGRYRLIDFTLSNMVNAGIGGIGILVQHKYRSLMDHLRSGKEWDLARKRDGLTILPPAYANQPGDRQLGDIDNFKTNLDYILRSNHKYTVLAETGMVCNIDLKAVLAAHQASRADITAVYCEQDENFGDGYRTLLTLDNNSRITDMRISSRWQAGQLATGIYILERQLLVDLIENGAARGKYDFLKHCLIKNLTSLKICGYRHYGYKAMINSVQSYFTCSMDLLKPEVWKELFFQPGLIYTKIKDEPPAKYKAGARVVNSLVANGCYIEGTVENSILFRGVKVASGVKLQNCVIMQKGQIGAGSVLNNVICDKDVQVMAGRSLSGAPNYPMIIKKGMVI</sequence>
<dbReference type="EMBL" id="FNHB01000002">
    <property type="protein sequence ID" value="SDM06195.1"/>
    <property type="molecule type" value="Genomic_DNA"/>
</dbReference>
<dbReference type="GO" id="GO:0005978">
    <property type="term" value="P:glycogen biosynthetic process"/>
    <property type="evidence" value="ECO:0007669"/>
    <property type="project" value="UniProtKB-KW"/>
</dbReference>
<dbReference type="SUPFAM" id="SSF53448">
    <property type="entry name" value="Nucleotide-diphospho-sugar transferases"/>
    <property type="match status" value="1"/>
</dbReference>
<evidence type="ECO:0000313" key="5">
    <source>
        <dbReference type="EMBL" id="SDM06195.1"/>
    </source>
</evidence>
<dbReference type="InterPro" id="IPR011004">
    <property type="entry name" value="Trimer_LpxA-like_sf"/>
</dbReference>
<dbReference type="InterPro" id="IPR056818">
    <property type="entry name" value="GlmU/GlgC-like_hexapep"/>
</dbReference>
<dbReference type="InterPro" id="IPR011831">
    <property type="entry name" value="ADP-Glc_PPase"/>
</dbReference>
<accession>A0A1G9Q753</accession>
<organism evidence="5 6">
    <name type="scientific">Dendrosporobacter quercicolus</name>
    <dbReference type="NCBI Taxonomy" id="146817"/>
    <lineage>
        <taxon>Bacteria</taxon>
        <taxon>Bacillati</taxon>
        <taxon>Bacillota</taxon>
        <taxon>Negativicutes</taxon>
        <taxon>Selenomonadales</taxon>
        <taxon>Sporomusaceae</taxon>
        <taxon>Dendrosporobacter</taxon>
    </lineage>
</organism>
<dbReference type="Proteomes" id="UP000214880">
    <property type="component" value="Unassembled WGS sequence"/>
</dbReference>
<protein>
    <submittedName>
        <fullName evidence="5">Glucose-1-phosphate adenylyltransferase</fullName>
    </submittedName>
</protein>
<reference evidence="5 6" key="1">
    <citation type="submission" date="2016-10" db="EMBL/GenBank/DDBJ databases">
        <authorList>
            <person name="de Groot N.N."/>
        </authorList>
    </citation>
    <scope>NUCLEOTIDE SEQUENCE [LARGE SCALE GENOMIC DNA]</scope>
    <source>
        <strain evidence="5 6">DSM 1736</strain>
    </source>
</reference>
<keyword evidence="6" id="KW-1185">Reference proteome</keyword>
<evidence type="ECO:0000259" key="3">
    <source>
        <dbReference type="Pfam" id="PF00483"/>
    </source>
</evidence>
<dbReference type="AlphaFoldDB" id="A0A1G9Q753"/>
<keyword evidence="5" id="KW-0808">Transferase</keyword>
<dbReference type="Gene3D" id="3.90.550.10">
    <property type="entry name" value="Spore Coat Polysaccharide Biosynthesis Protein SpsA, Chain A"/>
    <property type="match status" value="1"/>
</dbReference>
<dbReference type="InterPro" id="IPR005835">
    <property type="entry name" value="NTP_transferase_dom"/>
</dbReference>
<dbReference type="CDD" id="cd04651">
    <property type="entry name" value="LbH_G1P_AT_C"/>
    <property type="match status" value="1"/>
</dbReference>
<gene>
    <name evidence="5" type="ORF">SAMN04488502_10249</name>
</gene>
<dbReference type="Pfam" id="PF00483">
    <property type="entry name" value="NTP_transferase"/>
    <property type="match status" value="1"/>
</dbReference>
<comment type="similarity">
    <text evidence="1">Belongs to the bacterial/plant glucose-1-phosphate adenylyltransferase family.</text>
</comment>
<dbReference type="Pfam" id="PF24894">
    <property type="entry name" value="Hexapep_GlmU"/>
    <property type="match status" value="1"/>
</dbReference>
<proteinExistence type="inferred from homology"/>
<evidence type="ECO:0000256" key="2">
    <source>
        <dbReference type="ARBA" id="ARBA00023056"/>
    </source>
</evidence>
<dbReference type="InterPro" id="IPR011832">
    <property type="entry name" value="GlgDAde_trans"/>
</dbReference>
<dbReference type="PANTHER" id="PTHR43523:SF6">
    <property type="entry name" value="GLYCOGEN BIOSYNTHESIS PROTEIN GLGD"/>
    <property type="match status" value="1"/>
</dbReference>
<evidence type="ECO:0000313" key="6">
    <source>
        <dbReference type="Proteomes" id="UP000214880"/>
    </source>
</evidence>
<feature type="domain" description="Glucose-1-phosphate adenylyltransferase/Bifunctional protein GlmU-like C-terminal hexapeptide" evidence="4">
    <location>
        <begin position="299"/>
        <end position="367"/>
    </location>
</feature>
<dbReference type="STRING" id="146817.SAMN04488502_10249"/>
<dbReference type="CDD" id="cd02508">
    <property type="entry name" value="ADP_Glucose_PP"/>
    <property type="match status" value="1"/>
</dbReference>
<feature type="domain" description="Nucleotidyl transferase" evidence="3">
    <location>
        <begin position="32"/>
        <end position="220"/>
    </location>
</feature>